<gene>
    <name evidence="3" type="ORF">CFL01nite_13600</name>
</gene>
<keyword evidence="1" id="KW-1133">Transmembrane helix</keyword>
<organism evidence="3 4">
    <name type="scientific">Corynebacterium flavescens</name>
    <dbReference type="NCBI Taxonomy" id="28028"/>
    <lineage>
        <taxon>Bacteria</taxon>
        <taxon>Bacillati</taxon>
        <taxon>Actinomycetota</taxon>
        <taxon>Actinomycetes</taxon>
        <taxon>Mycobacteriales</taxon>
        <taxon>Corynebacteriaceae</taxon>
        <taxon>Corynebacterium</taxon>
    </lineage>
</organism>
<feature type="transmembrane region" description="Helical" evidence="1">
    <location>
        <begin position="93"/>
        <end position="114"/>
    </location>
</feature>
<dbReference type="InterPro" id="IPR053150">
    <property type="entry name" value="Teicoplanin_resist-assoc"/>
</dbReference>
<comment type="caution">
    <text evidence="3">The sequence shown here is derived from an EMBL/GenBank/DDBJ whole genome shotgun (WGS) entry which is preliminary data.</text>
</comment>
<evidence type="ECO:0000259" key="2">
    <source>
        <dbReference type="Pfam" id="PF04892"/>
    </source>
</evidence>
<feature type="domain" description="VanZ-like" evidence="2">
    <location>
        <begin position="39"/>
        <end position="174"/>
    </location>
</feature>
<keyword evidence="1" id="KW-0472">Membrane</keyword>
<proteinExistence type="predicted"/>
<dbReference type="Pfam" id="PF04892">
    <property type="entry name" value="VanZ"/>
    <property type="match status" value="1"/>
</dbReference>
<feature type="transmembrane region" description="Helical" evidence="1">
    <location>
        <begin position="30"/>
        <end position="51"/>
    </location>
</feature>
<dbReference type="PANTHER" id="PTHR36834">
    <property type="entry name" value="MEMBRANE PROTEIN-RELATED"/>
    <property type="match status" value="1"/>
</dbReference>
<evidence type="ECO:0000313" key="4">
    <source>
        <dbReference type="Proteomes" id="UP000315353"/>
    </source>
</evidence>
<feature type="transmembrane region" description="Helical" evidence="1">
    <location>
        <begin position="126"/>
        <end position="153"/>
    </location>
</feature>
<accession>A0AB73B7B0</accession>
<dbReference type="EMBL" id="BJNB01000018">
    <property type="protein sequence ID" value="GEB97865.1"/>
    <property type="molecule type" value="Genomic_DNA"/>
</dbReference>
<evidence type="ECO:0000313" key="3">
    <source>
        <dbReference type="EMBL" id="GEB97865.1"/>
    </source>
</evidence>
<dbReference type="GeneID" id="82881454"/>
<name>A0AB73B7B0_CORFL</name>
<keyword evidence="1" id="KW-0812">Transmembrane</keyword>
<feature type="transmembrane region" description="Helical" evidence="1">
    <location>
        <begin position="159"/>
        <end position="176"/>
    </location>
</feature>
<dbReference type="RefSeq" id="WP_084559223.1">
    <property type="nucleotide sequence ID" value="NZ_BJNB01000018.1"/>
</dbReference>
<dbReference type="Proteomes" id="UP000315353">
    <property type="component" value="Unassembled WGS sequence"/>
</dbReference>
<dbReference type="PANTHER" id="PTHR36834:SF2">
    <property type="entry name" value="MEMBRANE PROTEIN"/>
    <property type="match status" value="1"/>
</dbReference>
<protein>
    <recommendedName>
        <fullName evidence="2">VanZ-like domain-containing protein</fullName>
    </recommendedName>
</protein>
<feature type="transmembrane region" description="Helical" evidence="1">
    <location>
        <begin position="188"/>
        <end position="208"/>
    </location>
</feature>
<sequence>MVFLDTMQIHPRNRLAAARPARSQRRPHSVGWRLGAVAIVVLAVIAVVTLARTLLHIPGIVDASAHATRDLNLWPLGGFRRASLWYVPWLNTFGNMLLFMPFGATALAVGKTLGKAARPSLRRLSFGVGGTVFLGFLLSLGIEAAQYIFAIGFSDIDDVIFNTLGAAVGTGVYAHLDKGRRLTALRAITAVGCGLLVAIVGANLAGIIG</sequence>
<reference evidence="3 4" key="1">
    <citation type="submission" date="2019-06" db="EMBL/GenBank/DDBJ databases">
        <title>Whole genome shotgun sequence of Corynebacterium flavescens NBRC 14136.</title>
        <authorList>
            <person name="Hosoyama A."/>
            <person name="Uohara A."/>
            <person name="Ohji S."/>
            <person name="Ichikawa N."/>
        </authorList>
    </citation>
    <scope>NUCLEOTIDE SEQUENCE [LARGE SCALE GENOMIC DNA]</scope>
    <source>
        <strain evidence="3 4">NBRC 14136</strain>
    </source>
</reference>
<dbReference type="AlphaFoldDB" id="A0AB73B7B0"/>
<evidence type="ECO:0000256" key="1">
    <source>
        <dbReference type="SAM" id="Phobius"/>
    </source>
</evidence>
<dbReference type="InterPro" id="IPR006976">
    <property type="entry name" value="VanZ-like"/>
</dbReference>